<name>A0A6J4UXL6_9BACT</name>
<evidence type="ECO:0008006" key="2">
    <source>
        <dbReference type="Google" id="ProtNLM"/>
    </source>
</evidence>
<dbReference type="SUPFAM" id="SSF55144">
    <property type="entry name" value="LigT-like"/>
    <property type="match status" value="1"/>
</dbReference>
<sequence length="234" mass="25808">MTVSSYGPDHAALASPEGEDGGAYANQVRYGFYLRPDPATCMAIATIHDLLERQYGLRVAGRFMPHATVKGFFHSHATPEAMVARLDDALSGHRAFPVTNGGPIRYGPTSIVLDVHHGETGERNEPLHAVHEAVLAALLPLVRSDCAFTRVEGLAERFHAHLTLAMVDMPQWLGEEILTFIRALGPIGPPTFTADTFHLLEFRSEAWDGAWWETLTWRPLHGWRLPSVSDSPLP</sequence>
<dbReference type="Pfam" id="PF13563">
    <property type="entry name" value="2_5_RNA_ligase2"/>
    <property type="match status" value="1"/>
</dbReference>
<dbReference type="InterPro" id="IPR009097">
    <property type="entry name" value="Cyclic_Pdiesterase"/>
</dbReference>
<accession>A0A6J4UXL6</accession>
<protein>
    <recommendedName>
        <fullName evidence="2">2'-5' RNA ligase family protein</fullName>
    </recommendedName>
</protein>
<reference evidence="1" key="1">
    <citation type="submission" date="2020-02" db="EMBL/GenBank/DDBJ databases">
        <authorList>
            <person name="Meier V. D."/>
        </authorList>
    </citation>
    <scope>NUCLEOTIDE SEQUENCE</scope>
    <source>
        <strain evidence="1">AVDCRST_MAG70</strain>
    </source>
</reference>
<organism evidence="1">
    <name type="scientific">uncultured Thermomicrobiales bacterium</name>
    <dbReference type="NCBI Taxonomy" id="1645740"/>
    <lineage>
        <taxon>Bacteria</taxon>
        <taxon>Pseudomonadati</taxon>
        <taxon>Thermomicrobiota</taxon>
        <taxon>Thermomicrobia</taxon>
        <taxon>Thermomicrobiales</taxon>
        <taxon>environmental samples</taxon>
    </lineage>
</organism>
<gene>
    <name evidence="1" type="ORF">AVDCRST_MAG70-1744</name>
</gene>
<dbReference type="AlphaFoldDB" id="A0A6J4UXL6"/>
<dbReference type="EMBL" id="CADCWH010000278">
    <property type="protein sequence ID" value="CAA9562085.1"/>
    <property type="molecule type" value="Genomic_DNA"/>
</dbReference>
<proteinExistence type="predicted"/>
<dbReference type="Gene3D" id="3.90.1140.10">
    <property type="entry name" value="Cyclic phosphodiesterase"/>
    <property type="match status" value="1"/>
</dbReference>
<evidence type="ECO:0000313" key="1">
    <source>
        <dbReference type="EMBL" id="CAA9562085.1"/>
    </source>
</evidence>